<gene>
    <name evidence="1" type="ORF">NECHADRAFT_88870</name>
</gene>
<dbReference type="GeneID" id="9678697"/>
<dbReference type="EMBL" id="GG698962">
    <property type="protein sequence ID" value="EEU34575.1"/>
    <property type="molecule type" value="Genomic_DNA"/>
</dbReference>
<dbReference type="KEGG" id="nhe:NECHADRAFT_88870"/>
<accession>C7ZN54</accession>
<protein>
    <submittedName>
        <fullName evidence="1">Uncharacterized protein</fullName>
    </submittedName>
</protein>
<evidence type="ECO:0000313" key="2">
    <source>
        <dbReference type="Proteomes" id="UP000005206"/>
    </source>
</evidence>
<proteinExistence type="predicted"/>
<name>C7ZN54_FUSV7</name>
<evidence type="ECO:0000313" key="1">
    <source>
        <dbReference type="EMBL" id="EEU34575.1"/>
    </source>
</evidence>
<dbReference type="Proteomes" id="UP000005206">
    <property type="component" value="Chromosome 17"/>
</dbReference>
<dbReference type="InParanoid" id="C7ZN54"/>
<organism evidence="1 2">
    <name type="scientific">Fusarium vanettenii (strain ATCC MYA-4622 / CBS 123669 / FGSC 9596 / NRRL 45880 / 77-13-4)</name>
    <name type="common">Fusarium solani subsp. pisi</name>
    <dbReference type="NCBI Taxonomy" id="660122"/>
    <lineage>
        <taxon>Eukaryota</taxon>
        <taxon>Fungi</taxon>
        <taxon>Dikarya</taxon>
        <taxon>Ascomycota</taxon>
        <taxon>Pezizomycotina</taxon>
        <taxon>Sordariomycetes</taxon>
        <taxon>Hypocreomycetidae</taxon>
        <taxon>Hypocreales</taxon>
        <taxon>Nectriaceae</taxon>
        <taxon>Fusarium</taxon>
        <taxon>Fusarium solani species complex</taxon>
        <taxon>Fusarium vanettenii</taxon>
    </lineage>
</organism>
<dbReference type="OrthoDB" id="10566612at2759"/>
<keyword evidence="2" id="KW-1185">Reference proteome</keyword>
<dbReference type="RefSeq" id="XP_003040288.1">
    <property type="nucleotide sequence ID" value="XM_003040242.1"/>
</dbReference>
<dbReference type="VEuPathDB" id="FungiDB:NECHADRAFT_88870"/>
<reference evidence="1 2" key="1">
    <citation type="journal article" date="2009" name="PLoS Genet.">
        <title>The genome of Nectria haematococca: contribution of supernumerary chromosomes to gene expansion.</title>
        <authorList>
            <person name="Coleman J.J."/>
            <person name="Rounsley S.D."/>
            <person name="Rodriguez-Carres M."/>
            <person name="Kuo A."/>
            <person name="Wasmann C.C."/>
            <person name="Grimwood J."/>
            <person name="Schmutz J."/>
            <person name="Taga M."/>
            <person name="White G.J."/>
            <person name="Zhou S."/>
            <person name="Schwartz D.C."/>
            <person name="Freitag M."/>
            <person name="Ma L.J."/>
            <person name="Danchin E.G."/>
            <person name="Henrissat B."/>
            <person name="Coutinho P.M."/>
            <person name="Nelson D.R."/>
            <person name="Straney D."/>
            <person name="Napoli C.A."/>
            <person name="Barker B.M."/>
            <person name="Gribskov M."/>
            <person name="Rep M."/>
            <person name="Kroken S."/>
            <person name="Molnar I."/>
            <person name="Rensing C."/>
            <person name="Kennell J.C."/>
            <person name="Zamora J."/>
            <person name="Farman M.L."/>
            <person name="Selker E.U."/>
            <person name="Salamov A."/>
            <person name="Shapiro H."/>
            <person name="Pangilinan J."/>
            <person name="Lindquist E."/>
            <person name="Lamers C."/>
            <person name="Grigoriev I.V."/>
            <person name="Geiser D.M."/>
            <person name="Covert S.F."/>
            <person name="Temporini E."/>
            <person name="Vanetten H.D."/>
        </authorList>
    </citation>
    <scope>NUCLEOTIDE SEQUENCE [LARGE SCALE GENOMIC DNA]</scope>
    <source>
        <strain evidence="2">ATCC MYA-4622 / CBS 123669 / FGSC 9596 / NRRL 45880 / 77-13-4</strain>
    </source>
</reference>
<dbReference type="HOGENOM" id="CLU_1982153_0_0_1"/>
<sequence>MSDSSTFIVVYFSAEWLQKLSDRYRKTTEQAQLPGNQLTTLQTAAWELTNQYLRNWISAPNEASGHLAHVLQAHAEPEQQAILRGLIFQKPTLAQTYHQAQTLLPRFDRAVARRGRIEKKKTKDIF</sequence>
<dbReference type="AlphaFoldDB" id="C7ZN54"/>